<accession>A0ABV1RJD2</accession>
<dbReference type="PANTHER" id="PTHR42693">
    <property type="entry name" value="ARYLSULFATASE FAMILY MEMBER"/>
    <property type="match status" value="1"/>
</dbReference>
<evidence type="ECO:0000256" key="1">
    <source>
        <dbReference type="ARBA" id="ARBA00008779"/>
    </source>
</evidence>
<feature type="chain" id="PRO_5047379049" evidence="2">
    <location>
        <begin position="26"/>
        <end position="551"/>
    </location>
</feature>
<gene>
    <name evidence="4" type="ORF">ABS311_13990</name>
</gene>
<dbReference type="SUPFAM" id="SSF53649">
    <property type="entry name" value="Alkaline phosphatase-like"/>
    <property type="match status" value="1"/>
</dbReference>
<dbReference type="Gene3D" id="3.40.720.10">
    <property type="entry name" value="Alkaline Phosphatase, subunit A"/>
    <property type="match status" value="1"/>
</dbReference>
<dbReference type="InterPro" id="IPR017850">
    <property type="entry name" value="Alkaline_phosphatase_core_sf"/>
</dbReference>
<name>A0ABV1RJD2_9ALTE</name>
<feature type="domain" description="Sulfatase N-terminal" evidence="3">
    <location>
        <begin position="48"/>
        <end position="448"/>
    </location>
</feature>
<proteinExistence type="inferred from homology"/>
<comment type="similarity">
    <text evidence="1">Belongs to the sulfatase family.</text>
</comment>
<dbReference type="PANTHER" id="PTHR42693:SF33">
    <property type="entry name" value="ARYLSULFATASE"/>
    <property type="match status" value="1"/>
</dbReference>
<evidence type="ECO:0000259" key="3">
    <source>
        <dbReference type="Pfam" id="PF00884"/>
    </source>
</evidence>
<evidence type="ECO:0000313" key="4">
    <source>
        <dbReference type="EMBL" id="MER2492990.1"/>
    </source>
</evidence>
<organism evidence="4 5">
    <name type="scientific">Catenovulum sediminis</name>
    <dbReference type="NCBI Taxonomy" id="1740262"/>
    <lineage>
        <taxon>Bacteria</taxon>
        <taxon>Pseudomonadati</taxon>
        <taxon>Pseudomonadota</taxon>
        <taxon>Gammaproteobacteria</taxon>
        <taxon>Alteromonadales</taxon>
        <taxon>Alteromonadaceae</taxon>
        <taxon>Catenovulum</taxon>
    </lineage>
</organism>
<feature type="signal peptide" evidence="2">
    <location>
        <begin position="1"/>
        <end position="25"/>
    </location>
</feature>
<reference evidence="4 5" key="1">
    <citation type="submission" date="2024-06" db="EMBL/GenBank/DDBJ databases">
        <authorList>
            <person name="Chen R.Y."/>
        </authorList>
    </citation>
    <scope>NUCLEOTIDE SEQUENCE [LARGE SCALE GENOMIC DNA]</scope>
    <source>
        <strain evidence="4 5">D2</strain>
    </source>
</reference>
<dbReference type="Proteomes" id="UP001467690">
    <property type="component" value="Unassembled WGS sequence"/>
</dbReference>
<dbReference type="Pfam" id="PF00884">
    <property type="entry name" value="Sulfatase"/>
    <property type="match status" value="1"/>
</dbReference>
<evidence type="ECO:0000256" key="2">
    <source>
        <dbReference type="SAM" id="SignalP"/>
    </source>
</evidence>
<protein>
    <submittedName>
        <fullName evidence="4">Sulfatase-like hydrolase/transferase</fullName>
    </submittedName>
</protein>
<dbReference type="InterPro" id="IPR050738">
    <property type="entry name" value="Sulfatase"/>
</dbReference>
<sequence length="551" mass="62809">MRFLNGVYKYSLVLLASSAIGYLVACTSQTKVENAAVRGQSASQINKPNVILIFADDISAREFEIYKSSKWSGFRGETVNDPDKLAKTPVLNQIAEQGIYVQNTWAATVCSPSRAMMMTGQYASEHKWWHNKDYGQIKEGNKMRSVRLYETSPLQIGHIAKKAGYKSIWVGKTQMGHSTDHAPYGFDEGVFTPGINYPELSPHTSFGVLAKKINGKRVLYNNDSGDALKEWGYVQQPWYWMPNVQLMNHPNAKSSLEYWPNTKESIKNFGVNSYGPDIELDFIFDFMERQHKANTPFFVYHTTHLGHDAFDYLNPESKDKWPGTPKIKWDGKQYHRTEPNITGSKGNYELNGSVTESGIDTHIEYLDYQIWQYLNKLKEMGIENDTILIFTADNGTSGYGKHVHHKQRGTHVPLVIYAPGAKMTKQGKQPIIASIADIMPTLADITGVNIPNDYPVDGVSLWPYLTTNKNKHRDWIYAYKKDLTLIRGHKVMKDGDDVWWDVSQMPDDLDSFSKIMDWSAVSEAHRSERDKLKSVLPKYDIYHTEHDPVIK</sequence>
<dbReference type="RefSeq" id="WP_350402410.1">
    <property type="nucleotide sequence ID" value="NZ_JBELOE010000239.1"/>
</dbReference>
<dbReference type="InterPro" id="IPR000917">
    <property type="entry name" value="Sulfatase_N"/>
</dbReference>
<dbReference type="EMBL" id="JBELOE010000239">
    <property type="protein sequence ID" value="MER2492990.1"/>
    <property type="molecule type" value="Genomic_DNA"/>
</dbReference>
<evidence type="ECO:0000313" key="5">
    <source>
        <dbReference type="Proteomes" id="UP001467690"/>
    </source>
</evidence>
<comment type="caution">
    <text evidence="4">The sequence shown here is derived from an EMBL/GenBank/DDBJ whole genome shotgun (WGS) entry which is preliminary data.</text>
</comment>
<keyword evidence="5" id="KW-1185">Reference proteome</keyword>
<keyword evidence="2" id="KW-0732">Signal</keyword>